<evidence type="ECO:0000313" key="12">
    <source>
        <dbReference type="EMBL" id="WWX21272.1"/>
    </source>
</evidence>
<evidence type="ECO:0000256" key="2">
    <source>
        <dbReference type="ARBA" id="ARBA00022478"/>
    </source>
</evidence>
<feature type="domain" description="RNA polymerase sigma factor 54 core-binding" evidence="11">
    <location>
        <begin position="108"/>
        <end position="295"/>
    </location>
</feature>
<evidence type="ECO:0000256" key="3">
    <source>
        <dbReference type="ARBA" id="ARBA00022679"/>
    </source>
</evidence>
<reference evidence="12 13" key="1">
    <citation type="submission" date="2024-03" db="EMBL/GenBank/DDBJ databases">
        <title>Phenotype and Genome Characterization of a Sulfate-Reducing Bacterium Pseudodesulfovibrio sp. strain 5S69, isolated from Petroleum Reservoir in Tatarstan (Russia).</title>
        <authorList>
            <person name="Bidzhieva S.K."/>
            <person name="Kadnikov V."/>
            <person name="Tourova T.P."/>
            <person name="Samigullina S.R."/>
            <person name="Sokolova D.S."/>
            <person name="Poltaraus A.B."/>
            <person name="Avtukh A.N."/>
            <person name="Tereshina V.M."/>
            <person name="Mardanov A.V."/>
            <person name="Nazina T.N."/>
        </authorList>
    </citation>
    <scope>NUCLEOTIDE SEQUENCE [LARGE SCALE GENOMIC DNA]</scope>
    <source>
        <strain evidence="12 13">5S69</strain>
    </source>
</reference>
<evidence type="ECO:0000256" key="5">
    <source>
        <dbReference type="ARBA" id="ARBA00023015"/>
    </source>
</evidence>
<dbReference type="PIRSF" id="PIRSF000774">
    <property type="entry name" value="RpoN"/>
    <property type="match status" value="1"/>
</dbReference>
<proteinExistence type="inferred from homology"/>
<dbReference type="Pfam" id="PF00309">
    <property type="entry name" value="Sigma54_AID"/>
    <property type="match status" value="1"/>
</dbReference>
<dbReference type="Gene3D" id="1.10.10.1330">
    <property type="entry name" value="RNA polymerase sigma-54 factor, core-binding domain"/>
    <property type="match status" value="1"/>
</dbReference>
<protein>
    <submittedName>
        <fullName evidence="12">RNA polymerase factor sigma-54</fullName>
    </submittedName>
</protein>
<keyword evidence="6" id="KW-0731">Sigma factor</keyword>
<keyword evidence="5" id="KW-0805">Transcription regulation</keyword>
<evidence type="ECO:0000256" key="6">
    <source>
        <dbReference type="ARBA" id="ARBA00023082"/>
    </source>
</evidence>
<name>A0ABZ2IVD9_9BACT</name>
<dbReference type="InterPro" id="IPR007634">
    <property type="entry name" value="RNA_pol_sigma_54_DNA-bd"/>
</dbReference>
<gene>
    <name evidence="12" type="primary">rpoN</name>
    <name evidence="12" type="ORF">V8V93_12525</name>
</gene>
<dbReference type="Proteomes" id="UP001385389">
    <property type="component" value="Chromosome"/>
</dbReference>
<dbReference type="PROSITE" id="PS50044">
    <property type="entry name" value="SIGMA54_3"/>
    <property type="match status" value="1"/>
</dbReference>
<dbReference type="PRINTS" id="PR00045">
    <property type="entry name" value="SIGMA54FCT"/>
</dbReference>
<evidence type="ECO:0000313" key="13">
    <source>
        <dbReference type="Proteomes" id="UP001385389"/>
    </source>
</evidence>
<evidence type="ECO:0000259" key="11">
    <source>
        <dbReference type="Pfam" id="PF04963"/>
    </source>
</evidence>
<dbReference type="EMBL" id="CP146609">
    <property type="protein sequence ID" value="WWX21272.1"/>
    <property type="molecule type" value="Genomic_DNA"/>
</dbReference>
<keyword evidence="7" id="KW-0238">DNA-binding</keyword>
<dbReference type="InterPro" id="IPR000394">
    <property type="entry name" value="RNA_pol_sigma_54"/>
</dbReference>
<dbReference type="Gene3D" id="1.10.10.60">
    <property type="entry name" value="Homeodomain-like"/>
    <property type="match status" value="1"/>
</dbReference>
<dbReference type="PROSITE" id="PS00718">
    <property type="entry name" value="SIGMA54_2"/>
    <property type="match status" value="1"/>
</dbReference>
<evidence type="ECO:0000256" key="7">
    <source>
        <dbReference type="ARBA" id="ARBA00023125"/>
    </source>
</evidence>
<feature type="compositionally biased region" description="Acidic residues" evidence="9">
    <location>
        <begin position="48"/>
        <end position="57"/>
    </location>
</feature>
<keyword evidence="2" id="KW-0240">DNA-directed RNA polymerase</keyword>
<dbReference type="Pfam" id="PF04963">
    <property type="entry name" value="Sigma54_CBD"/>
    <property type="match status" value="1"/>
</dbReference>
<dbReference type="InterPro" id="IPR038709">
    <property type="entry name" value="RpoN_core-bd_sf"/>
</dbReference>
<feature type="domain" description="RNA polymerase sigma factor 54 DNA-binding" evidence="10">
    <location>
        <begin position="308"/>
        <end position="467"/>
    </location>
</feature>
<evidence type="ECO:0000256" key="9">
    <source>
        <dbReference type="SAM" id="MobiDB-lite"/>
    </source>
</evidence>
<organism evidence="12 13">
    <name type="scientific">Pseudodesulfovibrio methanolicus</name>
    <dbReference type="NCBI Taxonomy" id="3126690"/>
    <lineage>
        <taxon>Bacteria</taxon>
        <taxon>Pseudomonadati</taxon>
        <taxon>Thermodesulfobacteriota</taxon>
        <taxon>Desulfovibrionia</taxon>
        <taxon>Desulfovibrionales</taxon>
        <taxon>Desulfovibrionaceae</taxon>
    </lineage>
</organism>
<sequence length="469" mass="53628">MGLELRQQLKLSQQLVMTPQLQQAIKLLQLSRLELLETVQQELLENPFLDETETDTEVPDKPEVLTESQAEEELVRNADWENYLGEFSSTSKQALSRDMEMPEEGMSLEARLASKPSLEGHLNWQMRLSNFTEHELAIGDVILGNLDSNGYLQASMEELTAMVQASDEEVESVLNRIRHLDPVGVGARTPQECLLVQMEVLGYDDPILVSLVSDHLEDLEKNRYKPLARKFKISMDDLKAYLDLMQTLDPMPGANFSSTEPHYVSPDVFVYKYGDDFVIILNEDGMPRLQMNTFYMDSMKGAADKEKEYFQEKMRSAAWLMKSLYQRQRTLYKVVESIVGFQRAFFEEGVTKLKPLILKEVAEDIEMHESTVSRITTNKYVSTPHGIFELKFFFNSALDLNDGSQVGSESVKALIKQMIADEDTKKPLSDERIGEILQEKLEVNIARRTVAKYRSAMGIPSSSKRKQYF</sequence>
<comment type="similarity">
    <text evidence="1">Belongs to the sigma-54 factor family.</text>
</comment>
<evidence type="ECO:0000256" key="8">
    <source>
        <dbReference type="ARBA" id="ARBA00023163"/>
    </source>
</evidence>
<dbReference type="NCBIfam" id="NF009118">
    <property type="entry name" value="PRK12469.1"/>
    <property type="match status" value="1"/>
</dbReference>
<dbReference type="Pfam" id="PF04552">
    <property type="entry name" value="Sigma54_DBD"/>
    <property type="match status" value="1"/>
</dbReference>
<evidence type="ECO:0000259" key="10">
    <source>
        <dbReference type="Pfam" id="PF04552"/>
    </source>
</evidence>
<accession>A0ABZ2IVD9</accession>
<evidence type="ECO:0000256" key="1">
    <source>
        <dbReference type="ARBA" id="ARBA00008798"/>
    </source>
</evidence>
<dbReference type="PANTHER" id="PTHR32248:SF4">
    <property type="entry name" value="RNA POLYMERASE SIGMA-54 FACTOR"/>
    <property type="match status" value="1"/>
</dbReference>
<dbReference type="InterPro" id="IPR007046">
    <property type="entry name" value="RNA_pol_sigma_54_core-bd"/>
</dbReference>
<keyword evidence="8" id="KW-0804">Transcription</keyword>
<dbReference type="NCBIfam" id="TIGR02395">
    <property type="entry name" value="rpoN_sigma"/>
    <property type="match status" value="1"/>
</dbReference>
<dbReference type="PROSITE" id="PS00717">
    <property type="entry name" value="SIGMA54_1"/>
    <property type="match status" value="1"/>
</dbReference>
<keyword evidence="3" id="KW-0808">Transferase</keyword>
<keyword evidence="4" id="KW-0548">Nucleotidyltransferase</keyword>
<feature type="region of interest" description="Disordered" evidence="9">
    <location>
        <begin position="46"/>
        <end position="71"/>
    </location>
</feature>
<keyword evidence="13" id="KW-1185">Reference proteome</keyword>
<dbReference type="RefSeq" id="WP_338666931.1">
    <property type="nucleotide sequence ID" value="NZ_CP146609.1"/>
</dbReference>
<dbReference type="PANTHER" id="PTHR32248">
    <property type="entry name" value="RNA POLYMERASE SIGMA-54 FACTOR"/>
    <property type="match status" value="1"/>
</dbReference>
<evidence type="ECO:0000256" key="4">
    <source>
        <dbReference type="ARBA" id="ARBA00022695"/>
    </source>
</evidence>